<dbReference type="InterPro" id="IPR013221">
    <property type="entry name" value="Mur_ligase_cen"/>
</dbReference>
<keyword evidence="4 7" id="KW-0436">Ligase</keyword>
<evidence type="ECO:0000256" key="2">
    <source>
        <dbReference type="ARBA" id="ARBA00004752"/>
    </source>
</evidence>
<comment type="function">
    <text evidence="7 8">Cell wall formation. Catalyzes the addition of glutamate to the nucleotide precursor UDP-N-acetylmuramoyl-L-alanine (UMA).</text>
</comment>
<dbReference type="Proteomes" id="UP000571183">
    <property type="component" value="Unassembled WGS sequence"/>
</dbReference>
<evidence type="ECO:0000259" key="10">
    <source>
        <dbReference type="Pfam" id="PF08245"/>
    </source>
</evidence>
<dbReference type="GO" id="GO:0008360">
    <property type="term" value="P:regulation of cell shape"/>
    <property type="evidence" value="ECO:0007669"/>
    <property type="project" value="UniProtKB-KW"/>
</dbReference>
<comment type="subcellular location">
    <subcellularLocation>
        <location evidence="1 7 8">Cytoplasm</location>
    </subcellularLocation>
</comment>
<keyword evidence="5 7" id="KW-0547">Nucleotide-binding</keyword>
<dbReference type="Gene3D" id="3.40.1190.10">
    <property type="entry name" value="Mur-like, catalytic domain"/>
    <property type="match status" value="1"/>
</dbReference>
<dbReference type="PANTHER" id="PTHR43692:SF1">
    <property type="entry name" value="UDP-N-ACETYLMURAMOYLALANINE--D-GLUTAMATE LIGASE"/>
    <property type="match status" value="1"/>
</dbReference>
<dbReference type="SUPFAM" id="SSF53244">
    <property type="entry name" value="MurD-like peptide ligases, peptide-binding domain"/>
    <property type="match status" value="1"/>
</dbReference>
<evidence type="ECO:0000256" key="7">
    <source>
        <dbReference type="HAMAP-Rule" id="MF_00639"/>
    </source>
</evidence>
<sequence length="438" mass="45775">MKSRDLIGKDVVIWGAGREGLAAQEMLRQLGIVADTVITGGADHAAAMAALQRAEVIVKSPGIPHTAPEYQALRQSGVVFTSLMDLWLSDYGDRTVAVTGTKGKSTTSSMVNHIFNTVGVHAVIGGNLGVPLTTQLGAAAAVVVAEVSSYQAAEVTASPRFGVFTSLYPEHLPWHGDFATYVSDKTNLFAHGCAHLVTATAELRDTLRDALGAAAANTVVTLPSELGLHASAAGISWDGVGSLAAAELQFLGLHNFHNATLALTVCALHPLLQQVPRAALLTALTSFKPLATRLERVPTSDGRRWIDDGLATAPEAVIAALQSCGGSGKTALLFGGAERNLDFGVLRDYLRETRDTASADLTVIAMGPAGQRFAELVGTDFPRLQVADSFAAAVTAARSLTAAGDTILLSPGAPSFNEFKDYEERSAAFKAEARASSQ</sequence>
<dbReference type="PANTHER" id="PTHR43692">
    <property type="entry name" value="UDP-N-ACETYLMURAMOYLALANINE--D-GLUTAMATE LIGASE"/>
    <property type="match status" value="1"/>
</dbReference>
<keyword evidence="3 7" id="KW-0963">Cytoplasm</keyword>
<evidence type="ECO:0000313" key="11">
    <source>
        <dbReference type="EMBL" id="MBB4071674.1"/>
    </source>
</evidence>
<keyword evidence="7 8" id="KW-0573">Peptidoglycan synthesis</keyword>
<evidence type="ECO:0000256" key="5">
    <source>
        <dbReference type="ARBA" id="ARBA00022741"/>
    </source>
</evidence>
<dbReference type="SUPFAM" id="SSF53623">
    <property type="entry name" value="MurD-like peptide ligases, catalytic domain"/>
    <property type="match status" value="1"/>
</dbReference>
<dbReference type="InterPro" id="IPR004101">
    <property type="entry name" value="Mur_ligase_C"/>
</dbReference>
<keyword evidence="12" id="KW-1185">Reference proteome</keyword>
<keyword evidence="7 8" id="KW-0133">Cell shape</keyword>
<name>A0A840DF27_9MICO</name>
<keyword evidence="7 8" id="KW-0131">Cell cycle</keyword>
<dbReference type="RefSeq" id="WP_183304687.1">
    <property type="nucleotide sequence ID" value="NZ_JACIFD010000008.1"/>
</dbReference>
<dbReference type="UniPathway" id="UPA00219"/>
<accession>A0A840DF27</accession>
<dbReference type="GO" id="GO:0009252">
    <property type="term" value="P:peptidoglycan biosynthetic process"/>
    <property type="evidence" value="ECO:0007669"/>
    <property type="project" value="UniProtKB-UniRule"/>
</dbReference>
<feature type="binding site" evidence="7">
    <location>
        <begin position="100"/>
        <end position="106"/>
    </location>
    <ligand>
        <name>ATP</name>
        <dbReference type="ChEBI" id="CHEBI:30616"/>
    </ligand>
</feature>
<organism evidence="11 12">
    <name type="scientific">Canibacter oris</name>
    <dbReference type="NCBI Taxonomy" id="1365628"/>
    <lineage>
        <taxon>Bacteria</taxon>
        <taxon>Bacillati</taxon>
        <taxon>Actinomycetota</taxon>
        <taxon>Actinomycetes</taxon>
        <taxon>Micrococcales</taxon>
        <taxon>Microbacteriaceae</taxon>
        <taxon>Canibacter</taxon>
    </lineage>
</organism>
<keyword evidence="7 8" id="KW-0132">Cell division</keyword>
<dbReference type="EC" id="6.3.2.9" evidence="7 8"/>
<reference evidence="11" key="1">
    <citation type="submission" date="2020-08" db="EMBL/GenBank/DDBJ databases">
        <title>Sequencing the genomes of 1000 actinobacteria strains.</title>
        <authorList>
            <person name="Klenk H.-P."/>
        </authorList>
    </citation>
    <scope>NUCLEOTIDE SEQUENCE [LARGE SCALE GENOMIC DNA]</scope>
    <source>
        <strain evidence="11">DSM 27064</strain>
    </source>
</reference>
<protein>
    <recommendedName>
        <fullName evidence="7 8">UDP-N-acetylmuramoylalanine--D-glutamate ligase</fullName>
        <ecNumber evidence="7 8">6.3.2.9</ecNumber>
    </recommendedName>
    <alternativeName>
        <fullName evidence="7">D-glutamic acid-adding enzyme</fullName>
    </alternativeName>
    <alternativeName>
        <fullName evidence="7">UDP-N-acetylmuramoyl-L-alanyl-D-glutamate synthetase</fullName>
    </alternativeName>
</protein>
<evidence type="ECO:0000256" key="3">
    <source>
        <dbReference type="ARBA" id="ARBA00022490"/>
    </source>
</evidence>
<keyword evidence="7 8" id="KW-0961">Cell wall biogenesis/degradation</keyword>
<keyword evidence="6 7" id="KW-0067">ATP-binding</keyword>
<gene>
    <name evidence="7" type="primary">murD</name>
    <name evidence="11" type="ORF">F5897_000986</name>
</gene>
<dbReference type="GO" id="GO:0071555">
    <property type="term" value="P:cell wall organization"/>
    <property type="evidence" value="ECO:0007669"/>
    <property type="project" value="UniProtKB-KW"/>
</dbReference>
<dbReference type="InterPro" id="IPR005762">
    <property type="entry name" value="MurD"/>
</dbReference>
<dbReference type="GO" id="GO:0005737">
    <property type="term" value="C:cytoplasm"/>
    <property type="evidence" value="ECO:0007669"/>
    <property type="project" value="UniProtKB-SubCell"/>
</dbReference>
<dbReference type="Pfam" id="PF08245">
    <property type="entry name" value="Mur_ligase_M"/>
    <property type="match status" value="1"/>
</dbReference>
<dbReference type="InterPro" id="IPR036615">
    <property type="entry name" value="Mur_ligase_C_dom_sf"/>
</dbReference>
<dbReference type="HAMAP" id="MF_00639">
    <property type="entry name" value="MurD"/>
    <property type="match status" value="1"/>
</dbReference>
<evidence type="ECO:0000256" key="1">
    <source>
        <dbReference type="ARBA" id="ARBA00004496"/>
    </source>
</evidence>
<comment type="similarity">
    <text evidence="7">Belongs to the MurCDEF family.</text>
</comment>
<dbReference type="GO" id="GO:0005524">
    <property type="term" value="F:ATP binding"/>
    <property type="evidence" value="ECO:0007669"/>
    <property type="project" value="UniProtKB-UniRule"/>
</dbReference>
<dbReference type="AlphaFoldDB" id="A0A840DF27"/>
<feature type="domain" description="Mur ligase central" evidence="10">
    <location>
        <begin position="98"/>
        <end position="265"/>
    </location>
</feature>
<dbReference type="EMBL" id="JACIFD010000008">
    <property type="protein sequence ID" value="MBB4071674.1"/>
    <property type="molecule type" value="Genomic_DNA"/>
</dbReference>
<comment type="pathway">
    <text evidence="2 7 8">Cell wall biogenesis; peptidoglycan biosynthesis.</text>
</comment>
<evidence type="ECO:0000256" key="6">
    <source>
        <dbReference type="ARBA" id="ARBA00022840"/>
    </source>
</evidence>
<dbReference type="NCBIfam" id="TIGR01087">
    <property type="entry name" value="murD"/>
    <property type="match status" value="1"/>
</dbReference>
<dbReference type="Pfam" id="PF02875">
    <property type="entry name" value="Mur_ligase_C"/>
    <property type="match status" value="1"/>
</dbReference>
<dbReference type="GO" id="GO:0008764">
    <property type="term" value="F:UDP-N-acetylmuramoylalanine-D-glutamate ligase activity"/>
    <property type="evidence" value="ECO:0007669"/>
    <property type="project" value="UniProtKB-UniRule"/>
</dbReference>
<dbReference type="GO" id="GO:0051301">
    <property type="term" value="P:cell division"/>
    <property type="evidence" value="ECO:0007669"/>
    <property type="project" value="UniProtKB-KW"/>
</dbReference>
<comment type="caution">
    <text evidence="11">The sequence shown here is derived from an EMBL/GenBank/DDBJ whole genome shotgun (WGS) entry which is preliminary data.</text>
</comment>
<evidence type="ECO:0000256" key="4">
    <source>
        <dbReference type="ARBA" id="ARBA00022598"/>
    </source>
</evidence>
<dbReference type="Gene3D" id="3.90.190.20">
    <property type="entry name" value="Mur ligase, C-terminal domain"/>
    <property type="match status" value="1"/>
</dbReference>
<dbReference type="SUPFAM" id="SSF51984">
    <property type="entry name" value="MurCD N-terminal domain"/>
    <property type="match status" value="1"/>
</dbReference>
<feature type="domain" description="Mur ligase C-terminal" evidence="9">
    <location>
        <begin position="293"/>
        <end position="411"/>
    </location>
</feature>
<comment type="catalytic activity">
    <reaction evidence="7 8">
        <text>UDP-N-acetyl-alpha-D-muramoyl-L-alanine + D-glutamate + ATP = UDP-N-acetyl-alpha-D-muramoyl-L-alanyl-D-glutamate + ADP + phosphate + H(+)</text>
        <dbReference type="Rhea" id="RHEA:16429"/>
        <dbReference type="ChEBI" id="CHEBI:15378"/>
        <dbReference type="ChEBI" id="CHEBI:29986"/>
        <dbReference type="ChEBI" id="CHEBI:30616"/>
        <dbReference type="ChEBI" id="CHEBI:43474"/>
        <dbReference type="ChEBI" id="CHEBI:83898"/>
        <dbReference type="ChEBI" id="CHEBI:83900"/>
        <dbReference type="ChEBI" id="CHEBI:456216"/>
        <dbReference type="EC" id="6.3.2.9"/>
    </reaction>
</comment>
<evidence type="ECO:0000313" key="12">
    <source>
        <dbReference type="Proteomes" id="UP000571183"/>
    </source>
</evidence>
<evidence type="ECO:0000256" key="8">
    <source>
        <dbReference type="RuleBase" id="RU003664"/>
    </source>
</evidence>
<dbReference type="InterPro" id="IPR036565">
    <property type="entry name" value="Mur-like_cat_sf"/>
</dbReference>
<evidence type="ECO:0000259" key="9">
    <source>
        <dbReference type="Pfam" id="PF02875"/>
    </source>
</evidence>
<proteinExistence type="inferred from homology"/>